<organism evidence="5 6">
    <name type="scientific">Streptomyces rhizosphaericus</name>
    <dbReference type="NCBI Taxonomy" id="114699"/>
    <lineage>
        <taxon>Bacteria</taxon>
        <taxon>Bacillati</taxon>
        <taxon>Actinomycetota</taxon>
        <taxon>Actinomycetes</taxon>
        <taxon>Kitasatosporales</taxon>
        <taxon>Streptomycetaceae</taxon>
        <taxon>Streptomyces</taxon>
        <taxon>Streptomyces violaceusniger group</taxon>
    </lineage>
</organism>
<evidence type="ECO:0000256" key="1">
    <source>
        <dbReference type="ARBA" id="ARBA00023015"/>
    </source>
</evidence>
<evidence type="ECO:0000259" key="4">
    <source>
        <dbReference type="PROSITE" id="PS50995"/>
    </source>
</evidence>
<comment type="caution">
    <text evidence="5">The sequence shown here is derived from an EMBL/GenBank/DDBJ whole genome shotgun (WGS) entry which is preliminary data.</text>
</comment>
<sequence>MKARSLKPNVKPSSVKSRLPTLIDNLDVNVIASELQSSLGLFVRWFRRPSQGEPTLPEISALSRLEHVGSATASDLARAEQITPQSMGATLAGLEERGFVERRPHPLDGRRVVMSVTGAGRLALRNRRGTRAEQLAKALLAGGFTRAELDTLAAAAPLMKRLGESL</sequence>
<dbReference type="GO" id="GO:0003677">
    <property type="term" value="F:DNA binding"/>
    <property type="evidence" value="ECO:0007669"/>
    <property type="project" value="UniProtKB-KW"/>
</dbReference>
<dbReference type="PANTHER" id="PTHR39515:SF2">
    <property type="entry name" value="HTH-TYPE TRANSCRIPTIONAL REGULATOR RV0880"/>
    <property type="match status" value="1"/>
</dbReference>
<dbReference type="GO" id="GO:0003700">
    <property type="term" value="F:DNA-binding transcription factor activity"/>
    <property type="evidence" value="ECO:0007669"/>
    <property type="project" value="InterPro"/>
</dbReference>
<protein>
    <submittedName>
        <fullName evidence="5">MarR family transcriptional regulator</fullName>
    </submittedName>
</protein>
<dbReference type="PROSITE" id="PS50995">
    <property type="entry name" value="HTH_MARR_2"/>
    <property type="match status" value="1"/>
</dbReference>
<dbReference type="InterPro" id="IPR036388">
    <property type="entry name" value="WH-like_DNA-bd_sf"/>
</dbReference>
<keyword evidence="1" id="KW-0805">Transcription regulation</keyword>
<proteinExistence type="predicted"/>
<dbReference type="PROSITE" id="PS01117">
    <property type="entry name" value="HTH_MARR_1"/>
    <property type="match status" value="1"/>
</dbReference>
<dbReference type="Gene3D" id="1.10.10.10">
    <property type="entry name" value="Winged helix-like DNA-binding domain superfamily/Winged helix DNA-binding domain"/>
    <property type="match status" value="1"/>
</dbReference>
<dbReference type="EMBL" id="JAAIKT010000001">
    <property type="protein sequence ID" value="NEW69273.1"/>
    <property type="molecule type" value="Genomic_DNA"/>
</dbReference>
<gene>
    <name evidence="5" type="ORF">G4H13_02350</name>
</gene>
<dbReference type="Pfam" id="PF01047">
    <property type="entry name" value="MarR"/>
    <property type="match status" value="1"/>
</dbReference>
<keyword evidence="6" id="KW-1185">Reference proteome</keyword>
<dbReference type="InterPro" id="IPR000835">
    <property type="entry name" value="HTH_MarR-typ"/>
</dbReference>
<dbReference type="InterPro" id="IPR023187">
    <property type="entry name" value="Tscrpt_reg_MarR-type_CS"/>
</dbReference>
<dbReference type="InterPro" id="IPR052526">
    <property type="entry name" value="HTH-type_Bedaq_tolerance"/>
</dbReference>
<dbReference type="AlphaFoldDB" id="A0A6G4A7C6"/>
<dbReference type="SUPFAM" id="SSF46785">
    <property type="entry name" value="Winged helix' DNA-binding domain"/>
    <property type="match status" value="1"/>
</dbReference>
<keyword evidence="2" id="KW-0238">DNA-binding</keyword>
<evidence type="ECO:0000256" key="2">
    <source>
        <dbReference type="ARBA" id="ARBA00023125"/>
    </source>
</evidence>
<dbReference type="PANTHER" id="PTHR39515">
    <property type="entry name" value="CONSERVED PROTEIN"/>
    <property type="match status" value="1"/>
</dbReference>
<dbReference type="Proteomes" id="UP000476310">
    <property type="component" value="Unassembled WGS sequence"/>
</dbReference>
<dbReference type="InterPro" id="IPR036390">
    <property type="entry name" value="WH_DNA-bd_sf"/>
</dbReference>
<evidence type="ECO:0000313" key="5">
    <source>
        <dbReference type="EMBL" id="NEW69273.1"/>
    </source>
</evidence>
<dbReference type="SMART" id="SM00347">
    <property type="entry name" value="HTH_MARR"/>
    <property type="match status" value="1"/>
</dbReference>
<reference evidence="5" key="1">
    <citation type="submission" date="2020-02" db="EMBL/GenBank/DDBJ databases">
        <title>A new Streptomyces sp. for controlling soil-borne diseases.</title>
        <authorList>
            <person name="Li X."/>
            <person name="Tian Y."/>
            <person name="Gao K."/>
        </authorList>
    </citation>
    <scope>NUCLEOTIDE SEQUENCE [LARGE SCALE GENOMIC DNA]</scope>
    <source>
        <strain evidence="5">0250</strain>
    </source>
</reference>
<feature type="domain" description="HTH marR-type" evidence="4">
    <location>
        <begin position="32"/>
        <end position="164"/>
    </location>
</feature>
<accession>A0A6G4A7C6</accession>
<name>A0A6G4A7C6_9ACTN</name>
<dbReference type="Gene3D" id="1.10.287.100">
    <property type="match status" value="1"/>
</dbReference>
<evidence type="ECO:0000313" key="6">
    <source>
        <dbReference type="Proteomes" id="UP000476310"/>
    </source>
</evidence>
<evidence type="ECO:0000256" key="3">
    <source>
        <dbReference type="ARBA" id="ARBA00023163"/>
    </source>
</evidence>
<keyword evidence="3" id="KW-0804">Transcription</keyword>